<keyword evidence="1" id="KW-0732">Signal</keyword>
<sequence>MIKRSVFLALLALAPVALAGWASGLFFFGFGAFVTGVSALITSCPTNTIACAAGALTTLFGFITSGIGAGKATHEDDWRRSVGGIYHFYEAKHPALQRPTGVNEAHANFDDIMGERLYPRGVFNRRQVLDNLKDLHVGKENEAVIVYHHADGTMREVLYHFNNDSATHQLHASFSTLSEEHARAESTSHFMLLSRREEQKREQVGINTGFGAAYNNMDPSDWANVNHANSDIGYWTSHAVSGLKDNNADSFCLGFQDPTRNNENVLALRVQPANRDTYQGVNFDRCGSDNFRRASSVPASSAALVKVASDFTTEKAREMRIALKRRL</sequence>
<evidence type="ECO:0000313" key="2">
    <source>
        <dbReference type="EMBL" id="KAK0542780.1"/>
    </source>
</evidence>
<evidence type="ECO:0000313" key="3">
    <source>
        <dbReference type="Proteomes" id="UP001176517"/>
    </source>
</evidence>
<gene>
    <name evidence="2" type="ORF">OC846_006640</name>
</gene>
<proteinExistence type="predicted"/>
<comment type="caution">
    <text evidence="2">The sequence shown here is derived from an EMBL/GenBank/DDBJ whole genome shotgun (WGS) entry which is preliminary data.</text>
</comment>
<protein>
    <submittedName>
        <fullName evidence="2">Uncharacterized protein</fullName>
    </submittedName>
</protein>
<accession>A0AAN6GIH1</accession>
<keyword evidence="3" id="KW-1185">Reference proteome</keyword>
<organism evidence="2 3">
    <name type="scientific">Tilletia horrida</name>
    <dbReference type="NCBI Taxonomy" id="155126"/>
    <lineage>
        <taxon>Eukaryota</taxon>
        <taxon>Fungi</taxon>
        <taxon>Dikarya</taxon>
        <taxon>Basidiomycota</taxon>
        <taxon>Ustilaginomycotina</taxon>
        <taxon>Exobasidiomycetes</taxon>
        <taxon>Tilletiales</taxon>
        <taxon>Tilletiaceae</taxon>
        <taxon>Tilletia</taxon>
    </lineage>
</organism>
<dbReference type="AlphaFoldDB" id="A0AAN6GIH1"/>
<name>A0AAN6GIH1_9BASI</name>
<dbReference type="EMBL" id="JAPDMZ010000452">
    <property type="protein sequence ID" value="KAK0542780.1"/>
    <property type="molecule type" value="Genomic_DNA"/>
</dbReference>
<evidence type="ECO:0000256" key="1">
    <source>
        <dbReference type="SAM" id="SignalP"/>
    </source>
</evidence>
<feature type="signal peptide" evidence="1">
    <location>
        <begin position="1"/>
        <end position="19"/>
    </location>
</feature>
<reference evidence="2" key="1">
    <citation type="journal article" date="2023" name="PhytoFront">
        <title>Draft Genome Resources of Seven Strains of Tilletia horrida, Causal Agent of Kernel Smut of Rice.</title>
        <authorList>
            <person name="Khanal S."/>
            <person name="Antony Babu S."/>
            <person name="Zhou X.G."/>
        </authorList>
    </citation>
    <scope>NUCLEOTIDE SEQUENCE</scope>
    <source>
        <strain evidence="2">TX6</strain>
    </source>
</reference>
<dbReference type="Proteomes" id="UP001176517">
    <property type="component" value="Unassembled WGS sequence"/>
</dbReference>
<feature type="non-terminal residue" evidence="2">
    <location>
        <position position="327"/>
    </location>
</feature>
<feature type="chain" id="PRO_5042810090" evidence="1">
    <location>
        <begin position="20"/>
        <end position="327"/>
    </location>
</feature>